<dbReference type="STRING" id="1328314.Achr_7270"/>
<evidence type="ECO:0000259" key="2">
    <source>
        <dbReference type="PROSITE" id="PS50146"/>
    </source>
</evidence>
<accession>A0A0C4WJX6</accession>
<dbReference type="RefSeq" id="WP_039801969.1">
    <property type="nucleotide sequence ID" value="NZ_CP010415.1"/>
</dbReference>
<dbReference type="InterPro" id="IPR001206">
    <property type="entry name" value="Diacylglycerol_kinase_cat_dom"/>
</dbReference>
<gene>
    <name evidence="3" type="ORF">Achr_7270</name>
</gene>
<protein>
    <recommendedName>
        <fullName evidence="2">DAGKc domain-containing protein</fullName>
    </recommendedName>
</protein>
<dbReference type="GO" id="GO:0016301">
    <property type="term" value="F:kinase activity"/>
    <property type="evidence" value="ECO:0007669"/>
    <property type="project" value="InterPro"/>
</dbReference>
<dbReference type="InterPro" id="IPR016064">
    <property type="entry name" value="NAD/diacylglycerol_kinase_sf"/>
</dbReference>
<dbReference type="AlphaFoldDB" id="A0A0C4WJX6"/>
<dbReference type="PROSITE" id="PS50146">
    <property type="entry name" value="DAGK"/>
    <property type="match status" value="1"/>
</dbReference>
<evidence type="ECO:0000313" key="3">
    <source>
        <dbReference type="EMBL" id="AJE20226.1"/>
    </source>
</evidence>
<dbReference type="Gene3D" id="3.40.50.10330">
    <property type="entry name" value="Probable inorganic polyphosphate/atp-NAD kinase, domain 1"/>
    <property type="match status" value="1"/>
</dbReference>
<keyword evidence="1" id="KW-0963">Cytoplasm</keyword>
<dbReference type="Proteomes" id="UP000068210">
    <property type="component" value="Chromosome"/>
</dbReference>
<reference evidence="3 4" key="1">
    <citation type="journal article" date="2015" name="PLoS ONE">
        <title>Azotobacter Genomes: The Genome of Azotobacter chroococcum NCIMB 8003 (ATCC 4412).</title>
        <authorList>
            <person name="Robson R.L."/>
            <person name="Jones R."/>
            <person name="Robson R.M."/>
            <person name="Schwartz A."/>
            <person name="Richardson T.H."/>
        </authorList>
    </citation>
    <scope>NUCLEOTIDE SEQUENCE [LARGE SCALE GENOMIC DNA]</scope>
    <source>
        <strain evidence="3 4">NCIMB 8003</strain>
    </source>
</reference>
<dbReference type="InterPro" id="IPR017438">
    <property type="entry name" value="ATP-NAD_kinase_N"/>
</dbReference>
<keyword evidence="4" id="KW-1185">Reference proteome</keyword>
<proteinExistence type="predicted"/>
<name>A0A0C4WJX6_9GAMM</name>
<dbReference type="Pfam" id="PF00781">
    <property type="entry name" value="DAGK_cat"/>
    <property type="match status" value="1"/>
</dbReference>
<organism evidence="3 4">
    <name type="scientific">Azotobacter chroococcum NCIMB 8003</name>
    <dbReference type="NCBI Taxonomy" id="1328314"/>
    <lineage>
        <taxon>Bacteria</taxon>
        <taxon>Pseudomonadati</taxon>
        <taxon>Pseudomonadota</taxon>
        <taxon>Gammaproteobacteria</taxon>
        <taxon>Pseudomonadales</taxon>
        <taxon>Pseudomonadaceae</taxon>
        <taxon>Azotobacter</taxon>
    </lineage>
</organism>
<dbReference type="KEGG" id="acx:Achr_7270"/>
<evidence type="ECO:0000313" key="4">
    <source>
        <dbReference type="Proteomes" id="UP000068210"/>
    </source>
</evidence>
<evidence type="ECO:0000256" key="1">
    <source>
        <dbReference type="ARBA" id="ARBA00022490"/>
    </source>
</evidence>
<sequence length="322" mass="34645">MSEIRATPARIGILLNPGSGRVRRQLPALRRIAAALPEALLQEVSGPREIEQALRLWQAGPQDLLVVLGGDGTLQATLTALLREPAGGLPGLLVVPGGTTNMSAADLGARRKPEAALRALDAWLQGAGPAPRRVERAVLRVDGETDLGPQFGMFFGAGAILGGVRYFHRHIRPSGVRGALGPALAFGRMLLSLLGNRPHPLLPAMPARLSTPGADWQDDWLLVLASTLDRLLVGCRPYWGAEPAPVHFTAVAHRPRRLLRVLPALLCGRGAAIAREHDGYLSRNLDTLQLSGPEDFLLDGELFQAREPIRLSSTPPLRFLTF</sequence>
<dbReference type="SUPFAM" id="SSF111331">
    <property type="entry name" value="NAD kinase/diacylglycerol kinase-like"/>
    <property type="match status" value="1"/>
</dbReference>
<feature type="domain" description="DAGKc" evidence="2">
    <location>
        <begin position="6"/>
        <end position="143"/>
    </location>
</feature>
<dbReference type="HOGENOM" id="CLU_074754_0_0_6"/>
<dbReference type="EMBL" id="CP010415">
    <property type="protein sequence ID" value="AJE20226.1"/>
    <property type="molecule type" value="Genomic_DNA"/>
</dbReference>